<dbReference type="PANTHER" id="PTHR36923">
    <property type="entry name" value="FERREDOXIN"/>
    <property type="match status" value="1"/>
</dbReference>
<accession>A0ABU2T0Z5</accession>
<dbReference type="EMBL" id="JAVRFI010000042">
    <property type="protein sequence ID" value="MDT0453965.1"/>
    <property type="molecule type" value="Genomic_DNA"/>
</dbReference>
<reference evidence="11" key="1">
    <citation type="submission" date="2024-05" db="EMBL/GenBank/DDBJ databases">
        <title>30 novel species of actinomycetes from the DSMZ collection.</title>
        <authorList>
            <person name="Nouioui I."/>
        </authorList>
    </citation>
    <scope>NUCLEOTIDE SEQUENCE</scope>
    <source>
        <strain evidence="11">DSM 40473</strain>
    </source>
</reference>
<dbReference type="PRINTS" id="PR00352">
    <property type="entry name" value="3FE4SFRDOXIN"/>
</dbReference>
<gene>
    <name evidence="11" type="ORF">RM609_33540</name>
</gene>
<dbReference type="Gene3D" id="3.30.70.20">
    <property type="match status" value="1"/>
</dbReference>
<keyword evidence="7" id="KW-0003">3Fe-4S</keyword>
<feature type="region of interest" description="Disordered" evidence="9">
    <location>
        <begin position="33"/>
        <end position="52"/>
    </location>
</feature>
<dbReference type="PANTHER" id="PTHR36923:SF3">
    <property type="entry name" value="FERREDOXIN"/>
    <property type="match status" value="1"/>
</dbReference>
<evidence type="ECO:0000259" key="10">
    <source>
        <dbReference type="PROSITE" id="PS51379"/>
    </source>
</evidence>
<name>A0ABU2T0Z5_9ACTN</name>
<evidence type="ECO:0000256" key="8">
    <source>
        <dbReference type="RuleBase" id="RU368020"/>
    </source>
</evidence>
<protein>
    <recommendedName>
        <fullName evidence="8">Ferredoxin</fullName>
    </recommendedName>
</protein>
<sequence>MADLRWRVTVDRTRCVGSGLCASVAPGAFRLDERRRSSPVEESTAPSEAVLEAAEGCPVEAIRIRGREGERVFPPDWPD</sequence>
<keyword evidence="3 8" id="KW-0479">Metal-binding</keyword>
<dbReference type="InterPro" id="IPR017896">
    <property type="entry name" value="4Fe4S_Fe-S-bd"/>
</dbReference>
<dbReference type="SUPFAM" id="SSF54862">
    <property type="entry name" value="4Fe-4S ferredoxins"/>
    <property type="match status" value="1"/>
</dbReference>
<keyword evidence="4 8" id="KW-0249">Electron transport</keyword>
<evidence type="ECO:0000256" key="2">
    <source>
        <dbReference type="ARBA" id="ARBA00022448"/>
    </source>
</evidence>
<keyword evidence="12" id="KW-1185">Reference proteome</keyword>
<evidence type="ECO:0000313" key="11">
    <source>
        <dbReference type="EMBL" id="MDT0453965.1"/>
    </source>
</evidence>
<evidence type="ECO:0000256" key="9">
    <source>
        <dbReference type="SAM" id="MobiDB-lite"/>
    </source>
</evidence>
<dbReference type="Proteomes" id="UP001180531">
    <property type="component" value="Unassembled WGS sequence"/>
</dbReference>
<keyword evidence="2 8" id="KW-0813">Transport</keyword>
<evidence type="ECO:0000256" key="7">
    <source>
        <dbReference type="ARBA" id="ARBA00023291"/>
    </source>
</evidence>
<dbReference type="RefSeq" id="WP_311616359.1">
    <property type="nucleotide sequence ID" value="NZ_JAVRFI010000042.1"/>
</dbReference>
<evidence type="ECO:0000256" key="5">
    <source>
        <dbReference type="ARBA" id="ARBA00023004"/>
    </source>
</evidence>
<keyword evidence="5 8" id="KW-0408">Iron</keyword>
<comment type="function">
    <text evidence="8">Ferredoxins are iron-sulfur proteins that transfer electrons in a wide variety of metabolic reactions.</text>
</comment>
<comment type="caution">
    <text evidence="11">The sequence shown here is derived from an EMBL/GenBank/DDBJ whole genome shotgun (WGS) entry which is preliminary data.</text>
</comment>
<dbReference type="PROSITE" id="PS51379">
    <property type="entry name" value="4FE4S_FER_2"/>
    <property type="match status" value="1"/>
</dbReference>
<proteinExistence type="predicted"/>
<dbReference type="InterPro" id="IPR051269">
    <property type="entry name" value="Fe-S_cluster_ET"/>
</dbReference>
<evidence type="ECO:0000256" key="6">
    <source>
        <dbReference type="ARBA" id="ARBA00023014"/>
    </source>
</evidence>
<comment type="cofactor">
    <cofactor evidence="1">
        <name>[3Fe-4S] cluster</name>
        <dbReference type="ChEBI" id="CHEBI:21137"/>
    </cofactor>
</comment>
<evidence type="ECO:0000256" key="1">
    <source>
        <dbReference type="ARBA" id="ARBA00001927"/>
    </source>
</evidence>
<feature type="domain" description="4Fe-4S ferredoxin-type" evidence="10">
    <location>
        <begin position="6"/>
        <end position="34"/>
    </location>
</feature>
<evidence type="ECO:0000313" key="12">
    <source>
        <dbReference type="Proteomes" id="UP001180531"/>
    </source>
</evidence>
<evidence type="ECO:0000256" key="3">
    <source>
        <dbReference type="ARBA" id="ARBA00022723"/>
    </source>
</evidence>
<dbReference type="InterPro" id="IPR001080">
    <property type="entry name" value="3Fe4S_ferredoxin"/>
</dbReference>
<organism evidence="11 12">
    <name type="scientific">Streptomyces hesseae</name>
    <dbReference type="NCBI Taxonomy" id="3075519"/>
    <lineage>
        <taxon>Bacteria</taxon>
        <taxon>Bacillati</taxon>
        <taxon>Actinomycetota</taxon>
        <taxon>Actinomycetes</taxon>
        <taxon>Kitasatosporales</taxon>
        <taxon>Streptomycetaceae</taxon>
        <taxon>Streptomyces</taxon>
    </lineage>
</organism>
<keyword evidence="6 8" id="KW-0411">Iron-sulfur</keyword>
<dbReference type="Pfam" id="PF13370">
    <property type="entry name" value="Fer4_13"/>
    <property type="match status" value="1"/>
</dbReference>
<evidence type="ECO:0000256" key="4">
    <source>
        <dbReference type="ARBA" id="ARBA00022982"/>
    </source>
</evidence>